<keyword evidence="1" id="KW-1133">Transmembrane helix</keyword>
<comment type="caution">
    <text evidence="2">The sequence shown here is derived from an EMBL/GenBank/DDBJ whole genome shotgun (WGS) entry which is preliminary data.</text>
</comment>
<keyword evidence="3" id="KW-1185">Reference proteome</keyword>
<reference evidence="2 3" key="1">
    <citation type="submission" date="2020-04" db="EMBL/GenBank/DDBJ databases">
        <authorList>
            <person name="Wallbank WR R."/>
            <person name="Pardo Diaz C."/>
            <person name="Kozak K."/>
            <person name="Martin S."/>
            <person name="Jiggins C."/>
            <person name="Moest M."/>
            <person name="Warren A I."/>
            <person name="Byers J.R.P. K."/>
            <person name="Montejo-Kovacevich G."/>
            <person name="Yen C E."/>
        </authorList>
    </citation>
    <scope>NUCLEOTIDE SEQUENCE [LARGE SCALE GENOMIC DNA]</scope>
</reference>
<evidence type="ECO:0000313" key="2">
    <source>
        <dbReference type="EMBL" id="CAB3245051.1"/>
    </source>
</evidence>
<accession>A0A8S1AIB4</accession>
<dbReference type="EMBL" id="CADEBC010000523">
    <property type="protein sequence ID" value="CAB3245051.1"/>
    <property type="molecule type" value="Genomic_DNA"/>
</dbReference>
<evidence type="ECO:0000256" key="1">
    <source>
        <dbReference type="SAM" id="Phobius"/>
    </source>
</evidence>
<organism evidence="2 3">
    <name type="scientific">Arctia plantaginis</name>
    <name type="common">Wood tiger moth</name>
    <name type="synonym">Phalaena plantaginis</name>
    <dbReference type="NCBI Taxonomy" id="874455"/>
    <lineage>
        <taxon>Eukaryota</taxon>
        <taxon>Metazoa</taxon>
        <taxon>Ecdysozoa</taxon>
        <taxon>Arthropoda</taxon>
        <taxon>Hexapoda</taxon>
        <taxon>Insecta</taxon>
        <taxon>Pterygota</taxon>
        <taxon>Neoptera</taxon>
        <taxon>Endopterygota</taxon>
        <taxon>Lepidoptera</taxon>
        <taxon>Glossata</taxon>
        <taxon>Ditrysia</taxon>
        <taxon>Noctuoidea</taxon>
        <taxon>Erebidae</taxon>
        <taxon>Arctiinae</taxon>
        <taxon>Arctia</taxon>
    </lineage>
</organism>
<keyword evidence="1" id="KW-0812">Transmembrane</keyword>
<sequence length="153" mass="17459">MWANLSEETESSDIVVELNKLHQRIEEMKNRRVEVEDSLSTHDVHLYSVSYILVGAGVVAVGALWCRRWQRMRARSARISPDIELQPTVRSGVVSSAWVADRQPSVQAISESARHDMGHRRPNSDHIYGEINKCAVKDQSCSPMPRKHFELRP</sequence>
<keyword evidence="1" id="KW-0472">Membrane</keyword>
<dbReference type="OrthoDB" id="7466642at2759"/>
<name>A0A8S1AIB4_ARCPL</name>
<feature type="transmembrane region" description="Helical" evidence="1">
    <location>
        <begin position="44"/>
        <end position="66"/>
    </location>
</feature>
<protein>
    <submittedName>
        <fullName evidence="2">Uncharacterized protein</fullName>
    </submittedName>
</protein>
<dbReference type="Proteomes" id="UP000494106">
    <property type="component" value="Unassembled WGS sequence"/>
</dbReference>
<dbReference type="AlphaFoldDB" id="A0A8S1AIB4"/>
<gene>
    <name evidence="2" type="ORF">APLA_LOCUS10276</name>
</gene>
<evidence type="ECO:0000313" key="3">
    <source>
        <dbReference type="Proteomes" id="UP000494106"/>
    </source>
</evidence>
<proteinExistence type="predicted"/>